<dbReference type="Pfam" id="PF20101">
    <property type="entry name" value="DUF6491"/>
    <property type="match status" value="1"/>
</dbReference>
<dbReference type="InterPro" id="IPR045500">
    <property type="entry name" value="DUF6491"/>
</dbReference>
<feature type="chain" id="PRO_5017182473" description="Lipoprotein" evidence="1">
    <location>
        <begin position="21"/>
        <end position="135"/>
    </location>
</feature>
<protein>
    <recommendedName>
        <fullName evidence="4">Lipoprotein</fullName>
    </recommendedName>
</protein>
<name>A0A1H0QTZ0_9PSED</name>
<dbReference type="RefSeq" id="WP_084315089.1">
    <property type="nucleotide sequence ID" value="NZ_FNIJ01000025.1"/>
</dbReference>
<dbReference type="STRING" id="198616.SAMN05216193_12530"/>
<dbReference type="OrthoDB" id="9155375at2"/>
<feature type="signal peptide" evidence="1">
    <location>
        <begin position="1"/>
        <end position="20"/>
    </location>
</feature>
<evidence type="ECO:0000313" key="3">
    <source>
        <dbReference type="Proteomes" id="UP000242957"/>
    </source>
</evidence>
<dbReference type="PROSITE" id="PS51257">
    <property type="entry name" value="PROKAR_LIPOPROTEIN"/>
    <property type="match status" value="1"/>
</dbReference>
<keyword evidence="3" id="KW-1185">Reference proteome</keyword>
<evidence type="ECO:0000313" key="2">
    <source>
        <dbReference type="EMBL" id="SDP20781.1"/>
    </source>
</evidence>
<reference evidence="3" key="1">
    <citation type="submission" date="2016-10" db="EMBL/GenBank/DDBJ databases">
        <authorList>
            <person name="Varghese N."/>
            <person name="Submissions S."/>
        </authorList>
    </citation>
    <scope>NUCLEOTIDE SEQUENCE [LARGE SCALE GENOMIC DNA]</scope>
    <source>
        <strain evidence="3">JCM 21621</strain>
    </source>
</reference>
<dbReference type="AlphaFoldDB" id="A0A1H0QTZ0"/>
<evidence type="ECO:0000256" key="1">
    <source>
        <dbReference type="SAM" id="SignalP"/>
    </source>
</evidence>
<dbReference type="Proteomes" id="UP000242957">
    <property type="component" value="Unassembled WGS sequence"/>
</dbReference>
<proteinExistence type="predicted"/>
<dbReference type="EMBL" id="FNIJ01000025">
    <property type="protein sequence ID" value="SDP20781.1"/>
    <property type="molecule type" value="Genomic_DNA"/>
</dbReference>
<gene>
    <name evidence="2" type="ORF">SAMN05216193_12530</name>
</gene>
<accession>A0A1H0QTZ0</accession>
<keyword evidence="1" id="KW-0732">Signal</keyword>
<sequence>MHKPHSLFLLCAALPFVASCSTVLSPEESPPLDEQLAQLGYRQGSEVGKVPRLAIDGWRLVDSRHMILGAGQGRSYLSELNKDCYRLDNQDVATTATTAGWLSPLDKFYGMQFGDIHDDCTIKRMYRLERLQAMQ</sequence>
<organism evidence="2 3">
    <name type="scientific">Pseudomonas jinjuensis</name>
    <dbReference type="NCBI Taxonomy" id="198616"/>
    <lineage>
        <taxon>Bacteria</taxon>
        <taxon>Pseudomonadati</taxon>
        <taxon>Pseudomonadota</taxon>
        <taxon>Gammaproteobacteria</taxon>
        <taxon>Pseudomonadales</taxon>
        <taxon>Pseudomonadaceae</taxon>
        <taxon>Pseudomonas</taxon>
    </lineage>
</organism>
<evidence type="ECO:0008006" key="4">
    <source>
        <dbReference type="Google" id="ProtNLM"/>
    </source>
</evidence>